<feature type="domain" description="GIY-YIG" evidence="1">
    <location>
        <begin position="171"/>
        <end position="235"/>
    </location>
</feature>
<dbReference type="CDD" id="cd10442">
    <property type="entry name" value="GIY-YIG_PLEs"/>
    <property type="match status" value="1"/>
</dbReference>
<dbReference type="EMBL" id="CALNXK010000108">
    <property type="protein sequence ID" value="CAH3157677.1"/>
    <property type="molecule type" value="Genomic_DNA"/>
</dbReference>
<accession>A0ABN8QA04</accession>
<evidence type="ECO:0000313" key="2">
    <source>
        <dbReference type="EMBL" id="CAH3157677.1"/>
    </source>
</evidence>
<evidence type="ECO:0000313" key="3">
    <source>
        <dbReference type="Proteomes" id="UP001159405"/>
    </source>
</evidence>
<dbReference type="PANTHER" id="PTHR21301">
    <property type="entry name" value="REVERSE TRANSCRIPTASE"/>
    <property type="match status" value="1"/>
</dbReference>
<dbReference type="InterPro" id="IPR035901">
    <property type="entry name" value="GIY-YIG_endonuc_sf"/>
</dbReference>
<dbReference type="Pfam" id="PF01541">
    <property type="entry name" value="GIY-YIG"/>
    <property type="match status" value="1"/>
</dbReference>
<comment type="caution">
    <text evidence="2">The sequence shown here is derived from an EMBL/GenBank/DDBJ whole genome shotgun (WGS) entry which is preliminary data.</text>
</comment>
<organism evidence="2 3">
    <name type="scientific">Porites lobata</name>
    <dbReference type="NCBI Taxonomy" id="104759"/>
    <lineage>
        <taxon>Eukaryota</taxon>
        <taxon>Metazoa</taxon>
        <taxon>Cnidaria</taxon>
        <taxon>Anthozoa</taxon>
        <taxon>Hexacorallia</taxon>
        <taxon>Scleractinia</taxon>
        <taxon>Fungiina</taxon>
        <taxon>Poritidae</taxon>
        <taxon>Porites</taxon>
    </lineage>
</organism>
<protein>
    <recommendedName>
        <fullName evidence="1">GIY-YIG domain-containing protein</fullName>
    </recommendedName>
</protein>
<evidence type="ECO:0000259" key="1">
    <source>
        <dbReference type="PROSITE" id="PS50164"/>
    </source>
</evidence>
<dbReference type="PANTHER" id="PTHR21301:SF10">
    <property type="entry name" value="REVERSE TRANSCRIPTASE DOMAIN-CONTAINING PROTEIN"/>
    <property type="match status" value="1"/>
</dbReference>
<gene>
    <name evidence="2" type="ORF">PLOB_00002382</name>
</gene>
<dbReference type="PROSITE" id="PS50164">
    <property type="entry name" value="GIY_YIG"/>
    <property type="match status" value="1"/>
</dbReference>
<name>A0ABN8QA04_9CNID</name>
<dbReference type="InterPro" id="IPR000305">
    <property type="entry name" value="GIY-YIG_endonuc"/>
</dbReference>
<sequence>MDSHIKDTTDFLNKLSNLGNLPNNAILVTLDVSSLYTNIPHNQGIDACRHFLDTRPNKHIPTETLCDLLRMILTMNNFTFNQQHYLQIHGTAMGTKMAPSFANLFLGIPNLRDILVKAQLPVISNNHFPPGSFRCGQNCATCPYITNGLTSNTFYASGETRSITSHITCNTKNVIYMVQCNRCNLQYIGETKRRLKNRFNEHRRAVDKTNIKLKPTTVSAHFLSHSNHSHTGMQL</sequence>
<keyword evidence="3" id="KW-1185">Reference proteome</keyword>
<dbReference type="SUPFAM" id="SSF82771">
    <property type="entry name" value="GIY-YIG endonuclease"/>
    <property type="match status" value="1"/>
</dbReference>
<feature type="non-terminal residue" evidence="2">
    <location>
        <position position="235"/>
    </location>
</feature>
<proteinExistence type="predicted"/>
<reference evidence="2 3" key="1">
    <citation type="submission" date="2022-05" db="EMBL/GenBank/DDBJ databases">
        <authorList>
            <consortium name="Genoscope - CEA"/>
            <person name="William W."/>
        </authorList>
    </citation>
    <scope>NUCLEOTIDE SEQUENCE [LARGE SCALE GENOMIC DNA]</scope>
</reference>
<dbReference type="Proteomes" id="UP001159405">
    <property type="component" value="Unassembled WGS sequence"/>
</dbReference>